<feature type="region of interest" description="Disordered" evidence="5">
    <location>
        <begin position="297"/>
        <end position="343"/>
    </location>
</feature>
<dbReference type="SUPFAM" id="SSF53850">
    <property type="entry name" value="Periplasmic binding protein-like II"/>
    <property type="match status" value="1"/>
</dbReference>
<keyword evidence="4" id="KW-0804">Transcription</keyword>
<evidence type="ECO:0000256" key="2">
    <source>
        <dbReference type="ARBA" id="ARBA00023015"/>
    </source>
</evidence>
<feature type="compositionally biased region" description="Low complexity" evidence="5">
    <location>
        <begin position="301"/>
        <end position="332"/>
    </location>
</feature>
<dbReference type="InterPro" id="IPR036388">
    <property type="entry name" value="WH-like_DNA-bd_sf"/>
</dbReference>
<dbReference type="SUPFAM" id="SSF46785">
    <property type="entry name" value="Winged helix' DNA-binding domain"/>
    <property type="match status" value="1"/>
</dbReference>
<gene>
    <name evidence="7" type="ORF">E0E05_16965</name>
</gene>
<reference evidence="7 8" key="1">
    <citation type="journal article" date="2017" name="Int. J. Syst. Evol. Microbiol.">
        <title>Roseitalea porphyridii gen. nov., sp. nov., isolated from a red alga, and reclassification of Hoeflea suaedae Chung et al. 2013 as Pseudohoeflea suaedae gen. nov., comb. nov.</title>
        <authorList>
            <person name="Hyeon J.W."/>
            <person name="Jeong S.E."/>
            <person name="Baek K."/>
            <person name="Jeon C.O."/>
        </authorList>
    </citation>
    <scope>NUCLEOTIDE SEQUENCE [LARGE SCALE GENOMIC DNA]</scope>
    <source>
        <strain evidence="7 8">MA7-20</strain>
    </source>
</reference>
<dbReference type="Gene3D" id="1.10.10.10">
    <property type="entry name" value="Winged helix-like DNA-binding domain superfamily/Winged helix DNA-binding domain"/>
    <property type="match status" value="1"/>
</dbReference>
<keyword evidence="8" id="KW-1185">Reference proteome</keyword>
<dbReference type="KEGG" id="rpod:E0E05_16965"/>
<dbReference type="EMBL" id="CP036532">
    <property type="protein sequence ID" value="QBK32125.1"/>
    <property type="molecule type" value="Genomic_DNA"/>
</dbReference>
<dbReference type="AlphaFoldDB" id="A0A4P6V4C4"/>
<dbReference type="Proteomes" id="UP000293719">
    <property type="component" value="Chromosome"/>
</dbReference>
<accession>A0A4P6V4C4</accession>
<evidence type="ECO:0000256" key="3">
    <source>
        <dbReference type="ARBA" id="ARBA00023125"/>
    </source>
</evidence>
<dbReference type="GO" id="GO:0043565">
    <property type="term" value="F:sequence-specific DNA binding"/>
    <property type="evidence" value="ECO:0007669"/>
    <property type="project" value="TreeGrafter"/>
</dbReference>
<dbReference type="GO" id="GO:0006351">
    <property type="term" value="P:DNA-templated transcription"/>
    <property type="evidence" value="ECO:0007669"/>
    <property type="project" value="TreeGrafter"/>
</dbReference>
<dbReference type="Pfam" id="PF00126">
    <property type="entry name" value="HTH_1"/>
    <property type="match status" value="1"/>
</dbReference>
<dbReference type="InterPro" id="IPR058163">
    <property type="entry name" value="LysR-type_TF_proteobact-type"/>
</dbReference>
<organism evidence="7 8">
    <name type="scientific">Roseitalea porphyridii</name>
    <dbReference type="NCBI Taxonomy" id="1852022"/>
    <lineage>
        <taxon>Bacteria</taxon>
        <taxon>Pseudomonadati</taxon>
        <taxon>Pseudomonadota</taxon>
        <taxon>Alphaproteobacteria</taxon>
        <taxon>Hyphomicrobiales</taxon>
        <taxon>Ahrensiaceae</taxon>
        <taxon>Roseitalea</taxon>
    </lineage>
</organism>
<evidence type="ECO:0000256" key="1">
    <source>
        <dbReference type="ARBA" id="ARBA00009437"/>
    </source>
</evidence>
<dbReference type="Gene3D" id="3.40.190.290">
    <property type="match status" value="1"/>
</dbReference>
<proteinExistence type="inferred from homology"/>
<dbReference type="PANTHER" id="PTHR30537:SF3">
    <property type="entry name" value="TRANSCRIPTIONAL REGULATORY PROTEIN"/>
    <property type="match status" value="1"/>
</dbReference>
<keyword evidence="2" id="KW-0805">Transcription regulation</keyword>
<dbReference type="Pfam" id="PF03466">
    <property type="entry name" value="LysR_substrate"/>
    <property type="match status" value="1"/>
</dbReference>
<evidence type="ECO:0000256" key="4">
    <source>
        <dbReference type="ARBA" id="ARBA00023163"/>
    </source>
</evidence>
<dbReference type="PROSITE" id="PS50931">
    <property type="entry name" value="HTH_LYSR"/>
    <property type="match status" value="1"/>
</dbReference>
<dbReference type="OrthoDB" id="9798121at2"/>
<dbReference type="InterPro" id="IPR000847">
    <property type="entry name" value="LysR_HTH_N"/>
</dbReference>
<evidence type="ECO:0000313" key="8">
    <source>
        <dbReference type="Proteomes" id="UP000293719"/>
    </source>
</evidence>
<keyword evidence="3" id="KW-0238">DNA-binding</keyword>
<dbReference type="PANTHER" id="PTHR30537">
    <property type="entry name" value="HTH-TYPE TRANSCRIPTIONAL REGULATOR"/>
    <property type="match status" value="1"/>
</dbReference>
<dbReference type="GeneID" id="90768997"/>
<evidence type="ECO:0000313" key="7">
    <source>
        <dbReference type="EMBL" id="QBK32125.1"/>
    </source>
</evidence>
<sequence>MEHLRFDWNLVRSFLAVIEAGTLSGAARATGVSQPTLGRHVAELEAQTGLVLFGRGRAGMVPTQAALRLAEEATAMRDSAAAFAMAAADQETRVEGVIRITASRVMSTYVLPPLLTDLHRAEPALEIELAPSDAIANLLARDADIAVRMARPTQNDLIARKVGDFAMGAWAHPDYLSRAGTPADLDALFRHTLIGYDRSDLIERGMRRLIGYYDRSAFHIRTDDQIAYWELVRAGAGIGFGPIHVARRSGELVRVLPELAIDPLPVWLASHRELRHSAKVRRVYDFLAEALSALPLDRDGSPGTTSPARATATTTTPHAANTTASENASATAPTKAGTNRRPA</sequence>
<dbReference type="InterPro" id="IPR005119">
    <property type="entry name" value="LysR_subst-bd"/>
</dbReference>
<comment type="similarity">
    <text evidence="1">Belongs to the LysR transcriptional regulatory family.</text>
</comment>
<feature type="domain" description="HTH lysR-type" evidence="6">
    <location>
        <begin position="6"/>
        <end position="63"/>
    </location>
</feature>
<name>A0A4P6V4C4_9HYPH</name>
<evidence type="ECO:0000256" key="5">
    <source>
        <dbReference type="SAM" id="MobiDB-lite"/>
    </source>
</evidence>
<dbReference type="InterPro" id="IPR036390">
    <property type="entry name" value="WH_DNA-bd_sf"/>
</dbReference>
<protein>
    <submittedName>
        <fullName evidence="7">LysR family transcriptional regulator</fullName>
    </submittedName>
</protein>
<evidence type="ECO:0000259" key="6">
    <source>
        <dbReference type="PROSITE" id="PS50931"/>
    </source>
</evidence>
<dbReference type="GO" id="GO:0003700">
    <property type="term" value="F:DNA-binding transcription factor activity"/>
    <property type="evidence" value="ECO:0007669"/>
    <property type="project" value="InterPro"/>
</dbReference>
<dbReference type="RefSeq" id="WP_131617769.1">
    <property type="nucleotide sequence ID" value="NZ_CP036532.1"/>
</dbReference>